<sequence length="251" mass="26597">MRLWHGRVDDKRETEREDGHGHGPRVVQVPGVRALGWTCPWTWGRAAQISAVPEASRRLEGAGHSEGQPLQVPAGVQGSTLLRRLMHFYRLSFPSPLTRRSLVAHSSPIRRPLVACSLLFALPDGAPQSVRSTNAPPDHQTRPDRIRKGRPGRPGSTGSTQTTGRQASRASSRAGAAASAAVQPVVLTIRCCSRRSQSTPGRPCQFPPSPSVSLSLALSLPLFPPPAAAVAAVAAAAPSQSCPSRHPASPS</sequence>
<proteinExistence type="predicted"/>
<comment type="caution">
    <text evidence="2">The sequence shown here is derived from an EMBL/GenBank/DDBJ whole genome shotgun (WGS) entry which is preliminary data.</text>
</comment>
<feature type="compositionally biased region" description="Basic and acidic residues" evidence="1">
    <location>
        <begin position="1"/>
        <end position="21"/>
    </location>
</feature>
<dbReference type="EMBL" id="JAGMWT010000010">
    <property type="protein sequence ID" value="KAH7121224.1"/>
    <property type="molecule type" value="Genomic_DNA"/>
</dbReference>
<evidence type="ECO:0000313" key="3">
    <source>
        <dbReference type="Proteomes" id="UP000700596"/>
    </source>
</evidence>
<organism evidence="2 3">
    <name type="scientific">Dendryphion nanum</name>
    <dbReference type="NCBI Taxonomy" id="256645"/>
    <lineage>
        <taxon>Eukaryota</taxon>
        <taxon>Fungi</taxon>
        <taxon>Dikarya</taxon>
        <taxon>Ascomycota</taxon>
        <taxon>Pezizomycotina</taxon>
        <taxon>Dothideomycetes</taxon>
        <taxon>Pleosporomycetidae</taxon>
        <taxon>Pleosporales</taxon>
        <taxon>Torulaceae</taxon>
        <taxon>Dendryphion</taxon>
    </lineage>
</organism>
<evidence type="ECO:0000256" key="1">
    <source>
        <dbReference type="SAM" id="MobiDB-lite"/>
    </source>
</evidence>
<feature type="region of interest" description="Disordered" evidence="1">
    <location>
        <begin position="127"/>
        <end position="176"/>
    </location>
</feature>
<feature type="region of interest" description="Disordered" evidence="1">
    <location>
        <begin position="1"/>
        <end position="25"/>
    </location>
</feature>
<evidence type="ECO:0000313" key="2">
    <source>
        <dbReference type="EMBL" id="KAH7121224.1"/>
    </source>
</evidence>
<dbReference type="Proteomes" id="UP000700596">
    <property type="component" value="Unassembled WGS sequence"/>
</dbReference>
<gene>
    <name evidence="2" type="ORF">B0J11DRAFT_60809</name>
</gene>
<protein>
    <submittedName>
        <fullName evidence="2">Uncharacterized protein</fullName>
    </submittedName>
</protein>
<reference evidence="2" key="1">
    <citation type="journal article" date="2021" name="Nat. Commun.">
        <title>Genetic determinants of endophytism in the Arabidopsis root mycobiome.</title>
        <authorList>
            <person name="Mesny F."/>
            <person name="Miyauchi S."/>
            <person name="Thiergart T."/>
            <person name="Pickel B."/>
            <person name="Atanasova L."/>
            <person name="Karlsson M."/>
            <person name="Huettel B."/>
            <person name="Barry K.W."/>
            <person name="Haridas S."/>
            <person name="Chen C."/>
            <person name="Bauer D."/>
            <person name="Andreopoulos W."/>
            <person name="Pangilinan J."/>
            <person name="LaButti K."/>
            <person name="Riley R."/>
            <person name="Lipzen A."/>
            <person name="Clum A."/>
            <person name="Drula E."/>
            <person name="Henrissat B."/>
            <person name="Kohler A."/>
            <person name="Grigoriev I.V."/>
            <person name="Martin F.M."/>
            <person name="Hacquard S."/>
        </authorList>
    </citation>
    <scope>NUCLEOTIDE SEQUENCE</scope>
    <source>
        <strain evidence="2">MPI-CAGE-CH-0243</strain>
    </source>
</reference>
<feature type="compositionally biased region" description="Low complexity" evidence="1">
    <location>
        <begin position="153"/>
        <end position="176"/>
    </location>
</feature>
<keyword evidence="3" id="KW-1185">Reference proteome</keyword>
<dbReference type="AlphaFoldDB" id="A0A9P9DL52"/>
<accession>A0A9P9DL52</accession>
<name>A0A9P9DL52_9PLEO</name>